<dbReference type="RefSeq" id="WP_168869242.1">
    <property type="nucleotide sequence ID" value="NZ_JABAIA010000001.1"/>
</dbReference>
<sequence>MLRPLKTLAPLLLALLIQLSGHAQGKSLLWKVTGKGLSAPSYLFGTMHLVCKNDLSFAPAVTNALQGAQTMCMEIDLMSNNKDKLQSLIFNQADDYSLRKLFEPSQYAMVDQFFQDSLHFSLAPLDKAKPFMLTTLLMMKQVPCQNQDIAAPDRELATLATTKNIPIATLETVESQMALFDSIPDKTEAEMIVRLVQDIKNNDKEARVMLDTWKQQDLDKLYKLVIQSPDLKDYQDLMLFRRNAAWVPQLEQLMSKGPVFVAVGAAHLAGAKGLIALLRKEGYKVEAVN</sequence>
<feature type="chain" id="PRO_5032597218" evidence="1">
    <location>
        <begin position="24"/>
        <end position="289"/>
    </location>
</feature>
<organism evidence="2 3">
    <name type="scientific">Chitinophaga varians</name>
    <dbReference type="NCBI Taxonomy" id="2202339"/>
    <lineage>
        <taxon>Bacteria</taxon>
        <taxon>Pseudomonadati</taxon>
        <taxon>Bacteroidota</taxon>
        <taxon>Chitinophagia</taxon>
        <taxon>Chitinophagales</taxon>
        <taxon>Chitinophagaceae</taxon>
        <taxon>Chitinophaga</taxon>
    </lineage>
</organism>
<comment type="caution">
    <text evidence="2">The sequence shown here is derived from an EMBL/GenBank/DDBJ whole genome shotgun (WGS) entry which is preliminary data.</text>
</comment>
<dbReference type="Pfam" id="PF01963">
    <property type="entry name" value="TraB_PrgY_gumN"/>
    <property type="match status" value="1"/>
</dbReference>
<dbReference type="InterPro" id="IPR002816">
    <property type="entry name" value="TraB/PrgY/GumN_fam"/>
</dbReference>
<evidence type="ECO:0000256" key="1">
    <source>
        <dbReference type="SAM" id="SignalP"/>
    </source>
</evidence>
<reference evidence="2 3" key="1">
    <citation type="submission" date="2020-04" db="EMBL/GenBank/DDBJ databases">
        <authorList>
            <person name="Yin C."/>
        </authorList>
    </citation>
    <scope>NUCLEOTIDE SEQUENCE [LARGE SCALE GENOMIC DNA]</scope>
    <source>
        <strain evidence="2 3">Ae27</strain>
    </source>
</reference>
<dbReference type="EMBL" id="JABAIA010000001">
    <property type="protein sequence ID" value="NLR63233.1"/>
    <property type="molecule type" value="Genomic_DNA"/>
</dbReference>
<dbReference type="InterPro" id="IPR047111">
    <property type="entry name" value="YbaP-like"/>
</dbReference>
<accession>A0A847RJI4</accession>
<evidence type="ECO:0000313" key="2">
    <source>
        <dbReference type="EMBL" id="NLR63233.1"/>
    </source>
</evidence>
<dbReference type="AlphaFoldDB" id="A0A847RJI4"/>
<dbReference type="PANTHER" id="PTHR40590">
    <property type="entry name" value="CYTOPLASMIC PROTEIN-RELATED"/>
    <property type="match status" value="1"/>
</dbReference>
<evidence type="ECO:0000313" key="3">
    <source>
        <dbReference type="Proteomes" id="UP000570474"/>
    </source>
</evidence>
<dbReference type="Proteomes" id="UP000570474">
    <property type="component" value="Unassembled WGS sequence"/>
</dbReference>
<protein>
    <submittedName>
        <fullName evidence="2">TraB/GumN family protein</fullName>
    </submittedName>
</protein>
<proteinExistence type="predicted"/>
<keyword evidence="3" id="KW-1185">Reference proteome</keyword>
<keyword evidence="1" id="KW-0732">Signal</keyword>
<dbReference type="PANTHER" id="PTHR40590:SF1">
    <property type="entry name" value="CYTOPLASMIC PROTEIN"/>
    <property type="match status" value="1"/>
</dbReference>
<name>A0A847RJI4_9BACT</name>
<gene>
    <name evidence="2" type="ORF">HGH92_02835</name>
</gene>
<dbReference type="CDD" id="cd14789">
    <property type="entry name" value="Tiki"/>
    <property type="match status" value="1"/>
</dbReference>
<feature type="signal peptide" evidence="1">
    <location>
        <begin position="1"/>
        <end position="23"/>
    </location>
</feature>